<comment type="pathway">
    <text evidence="3">Sphingolipid metabolism.</text>
</comment>
<dbReference type="STRING" id="8496.A0A151P272"/>
<dbReference type="AlphaFoldDB" id="A0A151P272"/>
<dbReference type="GO" id="GO:0046512">
    <property type="term" value="P:sphingosine biosynthetic process"/>
    <property type="evidence" value="ECO:0007669"/>
    <property type="project" value="UniProtKB-ARBA"/>
</dbReference>
<protein>
    <recommendedName>
        <fullName evidence="14">Alkaline ceramidase</fullName>
        <ecNumber evidence="14">3.5.1.-</ecNumber>
    </recommendedName>
</protein>
<evidence type="ECO:0000256" key="13">
    <source>
        <dbReference type="PIRSR" id="PIRSR608901-1"/>
    </source>
</evidence>
<dbReference type="GO" id="GO:0017040">
    <property type="term" value="F:N-acylsphingosine amidohydrolase activity"/>
    <property type="evidence" value="ECO:0007669"/>
    <property type="project" value="UniProtKB-EC"/>
</dbReference>
<evidence type="ECO:0000256" key="9">
    <source>
        <dbReference type="ARBA" id="ARBA00023136"/>
    </source>
</evidence>
<feature type="binding site" evidence="13">
    <location>
        <position position="18"/>
    </location>
    <ligand>
        <name>Ca(2+)</name>
        <dbReference type="ChEBI" id="CHEBI:29108"/>
    </ligand>
</feature>
<dbReference type="EMBL" id="AKHW03001258">
    <property type="protein sequence ID" value="KYO43010.1"/>
    <property type="molecule type" value="Genomic_DNA"/>
</dbReference>
<comment type="pathway">
    <text evidence="2">Lipid metabolism; sphingolipid metabolism.</text>
</comment>
<evidence type="ECO:0000256" key="1">
    <source>
        <dbReference type="ARBA" id="ARBA00004141"/>
    </source>
</evidence>
<dbReference type="GO" id="GO:0016020">
    <property type="term" value="C:membrane"/>
    <property type="evidence" value="ECO:0007669"/>
    <property type="project" value="UniProtKB-SubCell"/>
</dbReference>
<dbReference type="EC" id="3.5.1.-" evidence="14"/>
<keyword evidence="14" id="KW-0443">Lipid metabolism</keyword>
<comment type="function">
    <text evidence="14">Hydrolyzes the sphingolipid ceramide into sphingosine and free fatty acid.</text>
</comment>
<sequence>MGILQLWEQLRTGSSEVDWCENNYTILPTIAEFYNTWQASEADGYPKSRVASGDLKKRPPCYSIYMGYRKGTCPCDKEQI</sequence>
<keyword evidence="13" id="KW-0479">Metal-binding</keyword>
<evidence type="ECO:0000256" key="2">
    <source>
        <dbReference type="ARBA" id="ARBA00004760"/>
    </source>
</evidence>
<evidence type="ECO:0000313" key="16">
    <source>
        <dbReference type="Proteomes" id="UP000050525"/>
    </source>
</evidence>
<feature type="binding site" evidence="13">
    <location>
        <position position="19"/>
    </location>
    <ligand>
        <name>Ca(2+)</name>
        <dbReference type="ChEBI" id="CHEBI:29108"/>
    </ligand>
</feature>
<evidence type="ECO:0000256" key="12">
    <source>
        <dbReference type="ARBA" id="ARBA00049511"/>
    </source>
</evidence>
<evidence type="ECO:0000256" key="8">
    <source>
        <dbReference type="ARBA" id="ARBA00022989"/>
    </source>
</evidence>
<name>A0A151P272_ALLMI</name>
<keyword evidence="7" id="KW-0746">Sphingolipid metabolism</keyword>
<reference evidence="15 16" key="1">
    <citation type="journal article" date="2012" name="Genome Biol.">
        <title>Sequencing three crocodilian genomes to illuminate the evolution of archosaurs and amniotes.</title>
        <authorList>
            <person name="St John J.A."/>
            <person name="Braun E.L."/>
            <person name="Isberg S.R."/>
            <person name="Miles L.G."/>
            <person name="Chong A.Y."/>
            <person name="Gongora J."/>
            <person name="Dalzell P."/>
            <person name="Moran C."/>
            <person name="Bed'hom B."/>
            <person name="Abzhanov A."/>
            <person name="Burgess S.C."/>
            <person name="Cooksey A.M."/>
            <person name="Castoe T.A."/>
            <person name="Crawford N.G."/>
            <person name="Densmore L.D."/>
            <person name="Drew J.C."/>
            <person name="Edwards S.V."/>
            <person name="Faircloth B.C."/>
            <person name="Fujita M.K."/>
            <person name="Greenwold M.J."/>
            <person name="Hoffmann F.G."/>
            <person name="Howard J.M."/>
            <person name="Iguchi T."/>
            <person name="Janes D.E."/>
            <person name="Khan S.Y."/>
            <person name="Kohno S."/>
            <person name="de Koning A.J."/>
            <person name="Lance S.L."/>
            <person name="McCarthy F.M."/>
            <person name="McCormack J.E."/>
            <person name="Merchant M.E."/>
            <person name="Peterson D.G."/>
            <person name="Pollock D.D."/>
            <person name="Pourmand N."/>
            <person name="Raney B.J."/>
            <person name="Roessler K.A."/>
            <person name="Sanford J.R."/>
            <person name="Sawyer R.H."/>
            <person name="Schmidt C.J."/>
            <person name="Triplett E.W."/>
            <person name="Tuberville T.D."/>
            <person name="Venegas-Anaya M."/>
            <person name="Howard J.T."/>
            <person name="Jarvis E.D."/>
            <person name="Guillette L.J.Jr."/>
            <person name="Glenn T.C."/>
            <person name="Green R.E."/>
            <person name="Ray D.A."/>
        </authorList>
    </citation>
    <scope>NUCLEOTIDE SEQUENCE [LARGE SCALE GENOMIC DNA]</scope>
    <source>
        <strain evidence="15">KSC_2009_1</strain>
    </source>
</reference>
<keyword evidence="8" id="KW-1133">Transmembrane helix</keyword>
<dbReference type="Pfam" id="PF05875">
    <property type="entry name" value="Ceramidase"/>
    <property type="match status" value="1"/>
</dbReference>
<dbReference type="GO" id="GO:0006672">
    <property type="term" value="P:ceramide metabolic process"/>
    <property type="evidence" value="ECO:0007669"/>
    <property type="project" value="InterPro"/>
</dbReference>
<evidence type="ECO:0000256" key="14">
    <source>
        <dbReference type="RuleBase" id="RU364079"/>
    </source>
</evidence>
<keyword evidence="6 14" id="KW-0378">Hydrolase</keyword>
<evidence type="ECO:0000256" key="3">
    <source>
        <dbReference type="ARBA" id="ARBA00004991"/>
    </source>
</evidence>
<keyword evidence="16" id="KW-1185">Reference proteome</keyword>
<evidence type="ECO:0000256" key="5">
    <source>
        <dbReference type="ARBA" id="ARBA00022692"/>
    </source>
</evidence>
<comment type="similarity">
    <text evidence="4 14">Belongs to the alkaline ceramidase family.</text>
</comment>
<evidence type="ECO:0000256" key="7">
    <source>
        <dbReference type="ARBA" id="ARBA00022919"/>
    </source>
</evidence>
<dbReference type="UniPathway" id="UPA00222"/>
<evidence type="ECO:0000256" key="6">
    <source>
        <dbReference type="ARBA" id="ARBA00022801"/>
    </source>
</evidence>
<comment type="catalytic activity">
    <reaction evidence="11">
        <text>an N-acylsphing-4-enine + H2O = sphing-4-enine + a fatty acid</text>
        <dbReference type="Rhea" id="RHEA:20856"/>
        <dbReference type="ChEBI" id="CHEBI:15377"/>
        <dbReference type="ChEBI" id="CHEBI:28868"/>
        <dbReference type="ChEBI" id="CHEBI:52639"/>
        <dbReference type="ChEBI" id="CHEBI:57756"/>
        <dbReference type="EC" id="3.5.1.23"/>
    </reaction>
    <physiologicalReaction direction="left-to-right" evidence="11">
        <dbReference type="Rhea" id="RHEA:20857"/>
    </physiologicalReaction>
</comment>
<gene>
    <name evidence="15" type="ORF">Y1Q_0016122</name>
</gene>
<dbReference type="Proteomes" id="UP000050525">
    <property type="component" value="Unassembled WGS sequence"/>
</dbReference>
<evidence type="ECO:0000256" key="11">
    <source>
        <dbReference type="ARBA" id="ARBA00048323"/>
    </source>
</evidence>
<feature type="binding site" evidence="13">
    <location>
        <position position="32"/>
    </location>
    <ligand>
        <name>Ca(2+)</name>
        <dbReference type="ChEBI" id="CHEBI:29108"/>
    </ligand>
</feature>
<comment type="subcellular location">
    <subcellularLocation>
        <location evidence="1">Membrane</location>
        <topology evidence="1">Multi-pass membrane protein</topology>
    </subcellularLocation>
</comment>
<dbReference type="eggNOG" id="KOG2329">
    <property type="taxonomic scope" value="Eukaryota"/>
</dbReference>
<comment type="caution">
    <text evidence="15">The sequence shown here is derived from an EMBL/GenBank/DDBJ whole genome shotgun (WGS) entry which is preliminary data.</text>
</comment>
<evidence type="ECO:0000313" key="15">
    <source>
        <dbReference type="EMBL" id="KYO43010.1"/>
    </source>
</evidence>
<organism evidence="15 16">
    <name type="scientific">Alligator mississippiensis</name>
    <name type="common">American alligator</name>
    <dbReference type="NCBI Taxonomy" id="8496"/>
    <lineage>
        <taxon>Eukaryota</taxon>
        <taxon>Metazoa</taxon>
        <taxon>Chordata</taxon>
        <taxon>Craniata</taxon>
        <taxon>Vertebrata</taxon>
        <taxon>Euteleostomi</taxon>
        <taxon>Archelosauria</taxon>
        <taxon>Archosauria</taxon>
        <taxon>Crocodylia</taxon>
        <taxon>Alligatoridae</taxon>
        <taxon>Alligatorinae</taxon>
        <taxon>Alligator</taxon>
    </lineage>
</organism>
<keyword evidence="13" id="KW-0106">Calcium</keyword>
<accession>A0A151P272</accession>
<dbReference type="GO" id="GO:0046872">
    <property type="term" value="F:metal ion binding"/>
    <property type="evidence" value="ECO:0007669"/>
    <property type="project" value="UniProtKB-KW"/>
</dbReference>
<proteinExistence type="inferred from homology"/>
<feature type="binding site" evidence="13">
    <location>
        <position position="21"/>
    </location>
    <ligand>
        <name>Ca(2+)</name>
        <dbReference type="ChEBI" id="CHEBI:29108"/>
    </ligand>
</feature>
<evidence type="ECO:0000256" key="4">
    <source>
        <dbReference type="ARBA" id="ARBA00009780"/>
    </source>
</evidence>
<dbReference type="InterPro" id="IPR008901">
    <property type="entry name" value="ACER"/>
</dbReference>
<keyword evidence="5" id="KW-0812">Transmembrane</keyword>
<comment type="catalytic activity">
    <reaction evidence="10">
        <text>N-(9Z-octadecenoyl)-sphing-4-enine + H2O = sphing-4-enine + (9Z)-octadecenoate</text>
        <dbReference type="Rhea" id="RHEA:41299"/>
        <dbReference type="ChEBI" id="CHEBI:15377"/>
        <dbReference type="ChEBI" id="CHEBI:30823"/>
        <dbReference type="ChEBI" id="CHEBI:57756"/>
        <dbReference type="ChEBI" id="CHEBI:77996"/>
    </reaction>
    <physiologicalReaction direction="left-to-right" evidence="10">
        <dbReference type="Rhea" id="RHEA:41300"/>
    </physiologicalReaction>
</comment>
<evidence type="ECO:0000256" key="10">
    <source>
        <dbReference type="ARBA" id="ARBA00047401"/>
    </source>
</evidence>
<keyword evidence="9" id="KW-0472">Membrane</keyword>
<comment type="catalytic activity">
    <reaction evidence="12">
        <text>an N-acylsphinganine + H2O = sphinganine + a fatty acid</text>
        <dbReference type="Rhea" id="RHEA:33551"/>
        <dbReference type="ChEBI" id="CHEBI:15377"/>
        <dbReference type="ChEBI" id="CHEBI:28868"/>
        <dbReference type="ChEBI" id="CHEBI:31488"/>
        <dbReference type="ChEBI" id="CHEBI:57817"/>
    </reaction>
    <physiologicalReaction direction="left-to-right" evidence="12">
        <dbReference type="Rhea" id="RHEA:33552"/>
    </physiologicalReaction>
</comment>
<feature type="binding site" evidence="13">
    <location>
        <position position="23"/>
    </location>
    <ligand>
        <name>Ca(2+)</name>
        <dbReference type="ChEBI" id="CHEBI:29108"/>
    </ligand>
</feature>